<dbReference type="SUPFAM" id="SSF48452">
    <property type="entry name" value="TPR-like"/>
    <property type="match status" value="1"/>
</dbReference>
<dbReference type="Gene3D" id="1.25.40.10">
    <property type="entry name" value="Tetratricopeptide repeat domain"/>
    <property type="match status" value="1"/>
</dbReference>
<accession>A0A2J6PN42</accession>
<proteinExistence type="predicted"/>
<dbReference type="InterPro" id="IPR053209">
    <property type="entry name" value="Gramillin-biosynth_MTr"/>
</dbReference>
<dbReference type="Proteomes" id="UP000235672">
    <property type="component" value="Unassembled WGS sequence"/>
</dbReference>
<dbReference type="EMBL" id="KZ613513">
    <property type="protein sequence ID" value="PMD15452.1"/>
    <property type="molecule type" value="Genomic_DNA"/>
</dbReference>
<evidence type="ECO:0000313" key="1">
    <source>
        <dbReference type="EMBL" id="PMD15452.1"/>
    </source>
</evidence>
<gene>
    <name evidence="1" type="ORF">NA56DRAFT_709875</name>
</gene>
<sequence length="665" mass="75399">MDDAMEQRYAELLLTRKNFLALATKRKGEIPHDRPSKQILWQQYMTQLLLEKFRGEDKHYIMTTFVPPAKRTAILAIIEDEDGECVLLQLYGREHENDRPAKEILDEGMVLVVKEPYFKVCSEGGYGVRVDHVSDILWLSETDGRVPAKFGPSILEMSKTALEWKEKGDVAMKKKKHWDAIKCYTAALKCPTIGATTPELFETIKRNRSQAFLNTKQFDAALEDLSYPSRVLDHTQNEKALFRIAQALYALEQFGQCSNVLNCLVRGYPQNEPAKALSTRVEDRLSEQEGARYNFKSMHGEANRLMPPILDHATFKGQVEAGDLLLCEKVIGFSFGDKTVTKAGCSKVTVLINTETSGVKMGTNADLINIIIQKLSKNTSLMRSFTELYHGDYASVPQMVADGKTVIDTFLIERIIAYNSFECGISTLGEWDLDYCLIHQPFCINNCRRSFIGDMQIIRATQDLLADTELVFEYHYAEQEDHDYKKCHDNLKNWGFECSCLLCLEAKNVPKSIATKSRDFKKCERLLASLEKTNSKEGGKAQKTGLWSRHLNLARIAAKLQNVERAVRGARKALEMLGFEIIEGNTSKWSIEVKKWGMFVDHVVDCFMLLWTAFALAGDNKGADGARDLAITAYRILMGEDETFEETIGFKAKENMAQRLLWLGL</sequence>
<dbReference type="PANTHER" id="PTHR47643:SF2">
    <property type="entry name" value="TPR DOMAIN PROTEIN (AFU_ORTHOLOGUE AFUA_5G12710)"/>
    <property type="match status" value="1"/>
</dbReference>
<dbReference type="SUPFAM" id="SSF82199">
    <property type="entry name" value="SET domain"/>
    <property type="match status" value="1"/>
</dbReference>
<dbReference type="AlphaFoldDB" id="A0A2J6PN42"/>
<dbReference type="PANTHER" id="PTHR47643">
    <property type="entry name" value="TPR DOMAIN PROTEIN (AFU_ORTHOLOGUE AFUA_5G12710)"/>
    <property type="match status" value="1"/>
</dbReference>
<reference evidence="1 2" key="1">
    <citation type="submission" date="2016-05" db="EMBL/GenBank/DDBJ databases">
        <title>A degradative enzymes factory behind the ericoid mycorrhizal symbiosis.</title>
        <authorList>
            <consortium name="DOE Joint Genome Institute"/>
            <person name="Martino E."/>
            <person name="Morin E."/>
            <person name="Grelet G."/>
            <person name="Kuo A."/>
            <person name="Kohler A."/>
            <person name="Daghino S."/>
            <person name="Barry K."/>
            <person name="Choi C."/>
            <person name="Cichocki N."/>
            <person name="Clum A."/>
            <person name="Copeland A."/>
            <person name="Hainaut M."/>
            <person name="Haridas S."/>
            <person name="Labutti K."/>
            <person name="Lindquist E."/>
            <person name="Lipzen A."/>
            <person name="Khouja H.-R."/>
            <person name="Murat C."/>
            <person name="Ohm R."/>
            <person name="Olson A."/>
            <person name="Spatafora J."/>
            <person name="Veneault-Fourrey C."/>
            <person name="Henrissat B."/>
            <person name="Grigoriev I."/>
            <person name="Martin F."/>
            <person name="Perotto S."/>
        </authorList>
    </citation>
    <scope>NUCLEOTIDE SEQUENCE [LARGE SCALE GENOMIC DNA]</scope>
    <source>
        <strain evidence="1 2">UAMH 7357</strain>
    </source>
</reference>
<protein>
    <recommendedName>
        <fullName evidence="3">SET domain-containing protein</fullName>
    </recommendedName>
</protein>
<evidence type="ECO:0008006" key="3">
    <source>
        <dbReference type="Google" id="ProtNLM"/>
    </source>
</evidence>
<name>A0A2J6PN42_9HELO</name>
<organism evidence="1 2">
    <name type="scientific">Hyaloscypha hepaticicola</name>
    <dbReference type="NCBI Taxonomy" id="2082293"/>
    <lineage>
        <taxon>Eukaryota</taxon>
        <taxon>Fungi</taxon>
        <taxon>Dikarya</taxon>
        <taxon>Ascomycota</taxon>
        <taxon>Pezizomycotina</taxon>
        <taxon>Leotiomycetes</taxon>
        <taxon>Helotiales</taxon>
        <taxon>Hyaloscyphaceae</taxon>
        <taxon>Hyaloscypha</taxon>
    </lineage>
</organism>
<evidence type="ECO:0000313" key="2">
    <source>
        <dbReference type="Proteomes" id="UP000235672"/>
    </source>
</evidence>
<keyword evidence="2" id="KW-1185">Reference proteome</keyword>
<dbReference type="InterPro" id="IPR046341">
    <property type="entry name" value="SET_dom_sf"/>
</dbReference>
<dbReference type="Gene3D" id="2.170.270.10">
    <property type="entry name" value="SET domain"/>
    <property type="match status" value="1"/>
</dbReference>
<dbReference type="InterPro" id="IPR011990">
    <property type="entry name" value="TPR-like_helical_dom_sf"/>
</dbReference>
<dbReference type="STRING" id="1745343.A0A2J6PN42"/>
<dbReference type="OrthoDB" id="438641at2759"/>